<dbReference type="InterPro" id="IPR001270">
    <property type="entry name" value="ClpA/B"/>
</dbReference>
<dbReference type="GO" id="GO:0005524">
    <property type="term" value="F:ATP binding"/>
    <property type="evidence" value="ECO:0007669"/>
    <property type="project" value="UniProtKB-KW"/>
</dbReference>
<evidence type="ECO:0000256" key="3">
    <source>
        <dbReference type="ARBA" id="ARBA00023186"/>
    </source>
</evidence>
<proteinExistence type="predicted"/>
<evidence type="ECO:0000259" key="5">
    <source>
        <dbReference type="SMART" id="SM01086"/>
    </source>
</evidence>
<protein>
    <recommendedName>
        <fullName evidence="8">AAA+ ATPase domain-containing protein</fullName>
    </recommendedName>
</protein>
<sequence>MPTYRFDAVQWASQTGGIFVRLVDPGIFDGVGFGVTARDALADLRDRLEHAYEYDQPIVTPLTNLKRVRMKVAVRASYVVGNRVIPVQEPIPLRVDVIQADLDADRIHGFLPILGRVFQMERTETLRSVVERVVAQALERCDPAMIANALPPAEMQLIPFPVRIREGSPRRRFRFDELATVRSVADALTDPANRKQIPRALGSPTFHQDLAADLVKTSNNFVIVGAAGQGKTTQLLEAIGYTQSPQFLASVDQSPELIPAVDPNAPKLCRYWRTSAGRLIAGMKYLGQWEARVETIIAELGSVSGILIVDRLLDLLMTGGADETDSLAAFLLPYLQRGELRMICEATPAELDACRRLMPGFIDAFVERSVPEFNKSEAMEILRKILTPPPGNTTLQIAPELSDQLFQLVQRFEPDSVFPGAAVRLARDLLKGAVRSRASSLDGDDLIRFYRERTGLPDRFLRIDLPVTRQSLLSEFRASVIDQEPAIEAAADLVMRFKASLNDRQRPIAVMLFCGPTGVGKTELAQTLARCFFGHSERNRHDPGLIRLDMSEYTQFGSASRLLGIDGGEPSLLIRKVRQRAFRVILLDEFEKASPDLFDALMTLFDEGRLTDRYGRETSFRSTVILLTSNLGAGSGPSLGFATGTGGPDYVAAVRKAFRPEFFNRLDAIVPFAPLSPITVRRIAEKELAAIATREGIRDRHLTLHWHPAIIDRLTQIGFDLRFGARPMQRAIEREIVTPLANFLLTLPTLHHAHLTATLSPHSQVVFTL</sequence>
<dbReference type="InterPro" id="IPR019489">
    <property type="entry name" value="Clp_ATPase_C"/>
</dbReference>
<dbReference type="CDD" id="cd19499">
    <property type="entry name" value="RecA-like_ClpB_Hsp104-like"/>
    <property type="match status" value="1"/>
</dbReference>
<evidence type="ECO:0000256" key="1">
    <source>
        <dbReference type="ARBA" id="ARBA00022741"/>
    </source>
</evidence>
<keyword evidence="1" id="KW-0547">Nucleotide-binding</keyword>
<evidence type="ECO:0000313" key="7">
    <source>
        <dbReference type="Proteomes" id="UP000464378"/>
    </source>
</evidence>
<dbReference type="GO" id="GO:0016887">
    <property type="term" value="F:ATP hydrolysis activity"/>
    <property type="evidence" value="ECO:0007669"/>
    <property type="project" value="InterPro"/>
</dbReference>
<keyword evidence="2" id="KW-0067">ATP-binding</keyword>
<reference evidence="6" key="1">
    <citation type="submission" date="2019-04" db="EMBL/GenBank/DDBJ databases">
        <authorList>
            <consortium name="Science for Life Laboratories"/>
        </authorList>
    </citation>
    <scope>NUCLEOTIDE SEQUENCE</scope>
    <source>
        <strain evidence="6">MBLW1</strain>
    </source>
</reference>
<dbReference type="InterPro" id="IPR027417">
    <property type="entry name" value="P-loop_NTPase"/>
</dbReference>
<dbReference type="PANTHER" id="PTHR11638">
    <property type="entry name" value="ATP-DEPENDENT CLP PROTEASE"/>
    <property type="match status" value="1"/>
</dbReference>
<gene>
    <name evidence="6" type="ORF">GMBLW1_33550</name>
</gene>
<dbReference type="PRINTS" id="PR00300">
    <property type="entry name" value="CLPPROTEASEA"/>
</dbReference>
<feature type="domain" description="AAA+ ATPase" evidence="4">
    <location>
        <begin position="217"/>
        <end position="363"/>
    </location>
</feature>
<dbReference type="AlphaFoldDB" id="A0A6C2YHS5"/>
<feature type="domain" description="AAA+ ATPase" evidence="4">
    <location>
        <begin position="507"/>
        <end position="672"/>
    </location>
</feature>
<dbReference type="RefSeq" id="WP_162655810.1">
    <property type="nucleotide sequence ID" value="NZ_LR593887.1"/>
</dbReference>
<dbReference type="Pfam" id="PF07724">
    <property type="entry name" value="AAA_2"/>
    <property type="match status" value="1"/>
</dbReference>
<dbReference type="PANTHER" id="PTHR11638:SF18">
    <property type="entry name" value="HEAT SHOCK PROTEIN 104"/>
    <property type="match status" value="1"/>
</dbReference>
<dbReference type="EMBL" id="LR586016">
    <property type="protein sequence ID" value="VIP00605.1"/>
    <property type="molecule type" value="Genomic_DNA"/>
</dbReference>
<feature type="domain" description="Clp ATPase C-terminal" evidence="5">
    <location>
        <begin position="675"/>
        <end position="767"/>
    </location>
</feature>
<name>A0A6C2YHS5_9BACT</name>
<dbReference type="Gene3D" id="3.40.50.300">
    <property type="entry name" value="P-loop containing nucleotide triphosphate hydrolases"/>
    <property type="match status" value="2"/>
</dbReference>
<dbReference type="InterPro" id="IPR050130">
    <property type="entry name" value="ClpA_ClpB"/>
</dbReference>
<dbReference type="KEGG" id="tim:GMBLW1_33550"/>
<evidence type="ECO:0008006" key="8">
    <source>
        <dbReference type="Google" id="ProtNLM"/>
    </source>
</evidence>
<accession>A0A6C2YHS5</accession>
<keyword evidence="3" id="KW-0143">Chaperone</keyword>
<dbReference type="Gene3D" id="1.10.8.60">
    <property type="match status" value="1"/>
</dbReference>
<dbReference type="GO" id="GO:0034605">
    <property type="term" value="P:cellular response to heat"/>
    <property type="evidence" value="ECO:0007669"/>
    <property type="project" value="TreeGrafter"/>
</dbReference>
<organism evidence="6">
    <name type="scientific">Tuwongella immobilis</name>
    <dbReference type="NCBI Taxonomy" id="692036"/>
    <lineage>
        <taxon>Bacteria</taxon>
        <taxon>Pseudomonadati</taxon>
        <taxon>Planctomycetota</taxon>
        <taxon>Planctomycetia</taxon>
        <taxon>Gemmatales</taxon>
        <taxon>Gemmataceae</taxon>
        <taxon>Tuwongella</taxon>
    </lineage>
</organism>
<dbReference type="InterPro" id="IPR003959">
    <property type="entry name" value="ATPase_AAA_core"/>
</dbReference>
<dbReference type="SUPFAM" id="SSF52540">
    <property type="entry name" value="P-loop containing nucleoside triphosphate hydrolases"/>
    <property type="match status" value="2"/>
</dbReference>
<dbReference type="SMART" id="SM00382">
    <property type="entry name" value="AAA"/>
    <property type="match status" value="2"/>
</dbReference>
<dbReference type="Proteomes" id="UP000464378">
    <property type="component" value="Chromosome"/>
</dbReference>
<dbReference type="GO" id="GO:0005737">
    <property type="term" value="C:cytoplasm"/>
    <property type="evidence" value="ECO:0007669"/>
    <property type="project" value="TreeGrafter"/>
</dbReference>
<evidence type="ECO:0000259" key="4">
    <source>
        <dbReference type="SMART" id="SM00382"/>
    </source>
</evidence>
<dbReference type="Pfam" id="PF10431">
    <property type="entry name" value="ClpB_D2-small"/>
    <property type="match status" value="1"/>
</dbReference>
<dbReference type="InterPro" id="IPR003593">
    <property type="entry name" value="AAA+_ATPase"/>
</dbReference>
<dbReference type="EMBL" id="LR593887">
    <property type="protein sequence ID" value="VTR96628.1"/>
    <property type="molecule type" value="Genomic_DNA"/>
</dbReference>
<dbReference type="InParanoid" id="A0A6C2YHS5"/>
<dbReference type="SMART" id="SM01086">
    <property type="entry name" value="ClpB_D2-small"/>
    <property type="match status" value="1"/>
</dbReference>
<evidence type="ECO:0000313" key="6">
    <source>
        <dbReference type="EMBL" id="VIP00605.1"/>
    </source>
</evidence>
<keyword evidence="7" id="KW-1185">Reference proteome</keyword>
<evidence type="ECO:0000256" key="2">
    <source>
        <dbReference type="ARBA" id="ARBA00022840"/>
    </source>
</evidence>